<evidence type="ECO:0000313" key="2">
    <source>
        <dbReference type="EMBL" id="CAK9090320.1"/>
    </source>
</evidence>
<name>A0ABP0QR35_9DINO</name>
<feature type="non-terminal residue" evidence="2">
    <location>
        <position position="79"/>
    </location>
</feature>
<evidence type="ECO:0000313" key="3">
    <source>
        <dbReference type="Proteomes" id="UP001642464"/>
    </source>
</evidence>
<dbReference type="PROSITE" id="PS50005">
    <property type="entry name" value="TPR"/>
    <property type="match status" value="1"/>
</dbReference>
<feature type="repeat" description="TPR" evidence="1">
    <location>
        <begin position="13"/>
        <end position="46"/>
    </location>
</feature>
<dbReference type="Proteomes" id="UP001642464">
    <property type="component" value="Unassembled WGS sequence"/>
</dbReference>
<dbReference type="SUPFAM" id="SSF48452">
    <property type="entry name" value="TPR-like"/>
    <property type="match status" value="1"/>
</dbReference>
<sequence length="79" mass="8623">AARLSKLQSRTWADQRVREGLAKARAGDQKAAMERYDAALELCPQHKESSALRTTWSEEGLVGRGAALANLGKAREAWG</sequence>
<evidence type="ECO:0008006" key="4">
    <source>
        <dbReference type="Google" id="ProtNLM"/>
    </source>
</evidence>
<comment type="caution">
    <text evidence="2">The sequence shown here is derived from an EMBL/GenBank/DDBJ whole genome shotgun (WGS) entry which is preliminary data.</text>
</comment>
<organism evidence="2 3">
    <name type="scientific">Durusdinium trenchii</name>
    <dbReference type="NCBI Taxonomy" id="1381693"/>
    <lineage>
        <taxon>Eukaryota</taxon>
        <taxon>Sar</taxon>
        <taxon>Alveolata</taxon>
        <taxon>Dinophyceae</taxon>
        <taxon>Suessiales</taxon>
        <taxon>Symbiodiniaceae</taxon>
        <taxon>Durusdinium</taxon>
    </lineage>
</organism>
<gene>
    <name evidence="2" type="ORF">SCF082_LOCUS42604</name>
</gene>
<dbReference type="EMBL" id="CAXAMM010039984">
    <property type="protein sequence ID" value="CAK9090320.1"/>
    <property type="molecule type" value="Genomic_DNA"/>
</dbReference>
<dbReference type="InterPro" id="IPR019734">
    <property type="entry name" value="TPR_rpt"/>
</dbReference>
<keyword evidence="3" id="KW-1185">Reference proteome</keyword>
<protein>
    <recommendedName>
        <fullName evidence="4">Tetratricopeptide repeat protein</fullName>
    </recommendedName>
</protein>
<accession>A0ABP0QR35</accession>
<evidence type="ECO:0000256" key="1">
    <source>
        <dbReference type="PROSITE-ProRule" id="PRU00339"/>
    </source>
</evidence>
<reference evidence="2 3" key="1">
    <citation type="submission" date="2024-02" db="EMBL/GenBank/DDBJ databases">
        <authorList>
            <person name="Chen Y."/>
            <person name="Shah S."/>
            <person name="Dougan E. K."/>
            <person name="Thang M."/>
            <person name="Chan C."/>
        </authorList>
    </citation>
    <scope>NUCLEOTIDE SEQUENCE [LARGE SCALE GENOMIC DNA]</scope>
</reference>
<proteinExistence type="predicted"/>
<dbReference type="InterPro" id="IPR011990">
    <property type="entry name" value="TPR-like_helical_dom_sf"/>
</dbReference>
<dbReference type="Gene3D" id="1.25.40.10">
    <property type="entry name" value="Tetratricopeptide repeat domain"/>
    <property type="match status" value="1"/>
</dbReference>
<keyword evidence="1" id="KW-0802">TPR repeat</keyword>
<feature type="non-terminal residue" evidence="2">
    <location>
        <position position="1"/>
    </location>
</feature>